<dbReference type="AlphaFoldDB" id="A0A841BYZ9"/>
<feature type="transmembrane region" description="Helical" evidence="1">
    <location>
        <begin position="25"/>
        <end position="48"/>
    </location>
</feature>
<evidence type="ECO:0000313" key="3">
    <source>
        <dbReference type="Proteomes" id="UP000587527"/>
    </source>
</evidence>
<name>A0A841BYZ9_9ACTN</name>
<feature type="transmembrane region" description="Helical" evidence="1">
    <location>
        <begin position="108"/>
        <end position="127"/>
    </location>
</feature>
<evidence type="ECO:0000313" key="2">
    <source>
        <dbReference type="EMBL" id="MBB5872032.1"/>
    </source>
</evidence>
<protein>
    <submittedName>
        <fullName evidence="2">Uncharacterized protein</fullName>
    </submittedName>
</protein>
<keyword evidence="1" id="KW-0472">Membrane</keyword>
<keyword evidence="1" id="KW-1133">Transmembrane helix</keyword>
<evidence type="ECO:0000256" key="1">
    <source>
        <dbReference type="SAM" id="Phobius"/>
    </source>
</evidence>
<keyword evidence="1" id="KW-0812">Transmembrane</keyword>
<dbReference type="RefSeq" id="WP_184847527.1">
    <property type="nucleotide sequence ID" value="NZ_JACHMN010000003.1"/>
</dbReference>
<comment type="caution">
    <text evidence="2">The sequence shown here is derived from an EMBL/GenBank/DDBJ whole genome shotgun (WGS) entry which is preliminary data.</text>
</comment>
<feature type="transmembrane region" description="Helical" evidence="1">
    <location>
        <begin position="249"/>
        <end position="268"/>
    </location>
</feature>
<keyword evidence="3" id="KW-1185">Reference proteome</keyword>
<feature type="transmembrane region" description="Helical" evidence="1">
    <location>
        <begin position="154"/>
        <end position="179"/>
    </location>
</feature>
<gene>
    <name evidence="2" type="ORF">F4553_005466</name>
</gene>
<dbReference type="Proteomes" id="UP000587527">
    <property type="component" value="Unassembled WGS sequence"/>
</dbReference>
<proteinExistence type="predicted"/>
<reference evidence="2 3" key="1">
    <citation type="submission" date="2020-08" db="EMBL/GenBank/DDBJ databases">
        <title>Sequencing the genomes of 1000 actinobacteria strains.</title>
        <authorList>
            <person name="Klenk H.-P."/>
        </authorList>
    </citation>
    <scope>NUCLEOTIDE SEQUENCE [LARGE SCALE GENOMIC DNA]</scope>
    <source>
        <strain evidence="2 3">DSM 45362</strain>
    </source>
</reference>
<dbReference type="EMBL" id="JACHMN010000003">
    <property type="protein sequence ID" value="MBB5872032.1"/>
    <property type="molecule type" value="Genomic_DNA"/>
</dbReference>
<feature type="transmembrane region" description="Helical" evidence="1">
    <location>
        <begin position="60"/>
        <end position="79"/>
    </location>
</feature>
<sequence length="403" mass="42555">MPAPLTAADARTMADLAPSPWLRQAVAPVLFVLGAVNMGVAVTVVKVLCSEANPCRTEPLDPIVSGLFVGLLPLAWISLRSTAVTAVLLSIGELVLGGSTDRVPPPSWIYAVSWSYVVVCVVAAVLVEGRRRDGGWPERVGSAKPPEPGQVPRIGTVSLVSGAVLVGLVGVLIAVFVVVQARGEARERAAEVVRAPVVGHVGVDVMVERSGELERVHVYNPLAYPVGSTMALRVDDDGLLQPVAEPYDAGGWLMLAALLAPTGAGLLLRTRRRRRDLARVFAEPSPVTGVFVHSGEREIVIYPADAVAGSAPILAMRVQPHAADESVAAAIQAGRYDPQWHHYPARPAELFGVPVAGRWCAIVVGDRLVVPVGPLTTTASTARFIPPYPWWEGSPASRSGARS</sequence>
<accession>A0A841BYZ9</accession>
<organism evidence="2 3">
    <name type="scientific">Allocatelliglobosispora scoriae</name>
    <dbReference type="NCBI Taxonomy" id="643052"/>
    <lineage>
        <taxon>Bacteria</taxon>
        <taxon>Bacillati</taxon>
        <taxon>Actinomycetota</taxon>
        <taxon>Actinomycetes</taxon>
        <taxon>Micromonosporales</taxon>
        <taxon>Micromonosporaceae</taxon>
        <taxon>Allocatelliglobosispora</taxon>
    </lineage>
</organism>